<proteinExistence type="predicted"/>
<gene>
    <name evidence="2" type="ORF">ACIGXA_08735</name>
</gene>
<keyword evidence="1" id="KW-0812">Transmembrane</keyword>
<dbReference type="Proteomes" id="UP001614394">
    <property type="component" value="Unassembled WGS sequence"/>
</dbReference>
<keyword evidence="3" id="KW-1185">Reference proteome</keyword>
<evidence type="ECO:0000313" key="3">
    <source>
        <dbReference type="Proteomes" id="UP001614394"/>
    </source>
</evidence>
<name>A0ABW8C2F3_9ACTN</name>
<organism evidence="2 3">
    <name type="scientific">Streptomyces fildesensis</name>
    <dbReference type="NCBI Taxonomy" id="375757"/>
    <lineage>
        <taxon>Bacteria</taxon>
        <taxon>Bacillati</taxon>
        <taxon>Actinomycetota</taxon>
        <taxon>Actinomycetes</taxon>
        <taxon>Kitasatosporales</taxon>
        <taxon>Streptomycetaceae</taxon>
        <taxon>Streptomyces</taxon>
    </lineage>
</organism>
<keyword evidence="1" id="KW-1133">Transmembrane helix</keyword>
<evidence type="ECO:0008006" key="4">
    <source>
        <dbReference type="Google" id="ProtNLM"/>
    </source>
</evidence>
<dbReference type="RefSeq" id="WP_399645973.1">
    <property type="nucleotide sequence ID" value="NZ_JBITYG010000002.1"/>
</dbReference>
<evidence type="ECO:0000313" key="2">
    <source>
        <dbReference type="EMBL" id="MFI9100600.1"/>
    </source>
</evidence>
<comment type="caution">
    <text evidence="2">The sequence shown here is derived from an EMBL/GenBank/DDBJ whole genome shotgun (WGS) entry which is preliminary data.</text>
</comment>
<evidence type="ECO:0000256" key="1">
    <source>
        <dbReference type="SAM" id="Phobius"/>
    </source>
</evidence>
<reference evidence="2 3" key="1">
    <citation type="submission" date="2024-10" db="EMBL/GenBank/DDBJ databases">
        <title>The Natural Products Discovery Center: Release of the First 8490 Sequenced Strains for Exploring Actinobacteria Biosynthetic Diversity.</title>
        <authorList>
            <person name="Kalkreuter E."/>
            <person name="Kautsar S.A."/>
            <person name="Yang D."/>
            <person name="Bader C.D."/>
            <person name="Teijaro C.N."/>
            <person name="Fluegel L."/>
            <person name="Davis C.M."/>
            <person name="Simpson J.R."/>
            <person name="Lauterbach L."/>
            <person name="Steele A.D."/>
            <person name="Gui C."/>
            <person name="Meng S."/>
            <person name="Li G."/>
            <person name="Viehrig K."/>
            <person name="Ye F."/>
            <person name="Su P."/>
            <person name="Kiefer A.F."/>
            <person name="Nichols A."/>
            <person name="Cepeda A.J."/>
            <person name="Yan W."/>
            <person name="Fan B."/>
            <person name="Jiang Y."/>
            <person name="Adhikari A."/>
            <person name="Zheng C.-J."/>
            <person name="Schuster L."/>
            <person name="Cowan T.M."/>
            <person name="Smanski M.J."/>
            <person name="Chevrette M.G."/>
            <person name="De Carvalho L.P.S."/>
            <person name="Shen B."/>
        </authorList>
    </citation>
    <scope>NUCLEOTIDE SEQUENCE [LARGE SCALE GENOMIC DNA]</scope>
    <source>
        <strain evidence="2 3">NPDC053399</strain>
    </source>
</reference>
<feature type="transmembrane region" description="Helical" evidence="1">
    <location>
        <begin position="150"/>
        <end position="168"/>
    </location>
</feature>
<feature type="transmembrane region" description="Helical" evidence="1">
    <location>
        <begin position="36"/>
        <end position="54"/>
    </location>
</feature>
<feature type="transmembrane region" description="Helical" evidence="1">
    <location>
        <begin position="61"/>
        <end position="79"/>
    </location>
</feature>
<feature type="transmembrane region" description="Helical" evidence="1">
    <location>
        <begin position="12"/>
        <end position="30"/>
    </location>
</feature>
<accession>A0ABW8C2F3</accession>
<protein>
    <recommendedName>
        <fullName evidence="4">Integral-membrane protein</fullName>
    </recommendedName>
</protein>
<keyword evidence="1" id="KW-0472">Membrane</keyword>
<sequence>MTTGPPSRTARAAMFAAVCVLMAALGHSWASGVPVPWWSLCAAFSGTASAAWWLAGRERGALVVTGSTVLAQLGLHTLFGLTQPLGRGTAGLMSHDMPGMHSGSAAMSAVMRIGDMDMSMNMGMGMSGSEGRPTAAPDLMGMSSGGHDSTTMFLAHLLAAVVCGLWLWRGEAGAFRLGRALSALVAAPLRRVWRVLCRFFRTAEDDGRPCPRRTADDAPAHALRGVLLHHVLSRRGPPAVVQYC</sequence>
<dbReference type="EMBL" id="JBITYG010000002">
    <property type="protein sequence ID" value="MFI9100600.1"/>
    <property type="molecule type" value="Genomic_DNA"/>
</dbReference>